<dbReference type="Gene3D" id="1.20.1330.10">
    <property type="entry name" value="f41 fragment of flagellin, N-terminal domain"/>
    <property type="match status" value="1"/>
</dbReference>
<dbReference type="Proteomes" id="UP000219573">
    <property type="component" value="Unassembled WGS sequence"/>
</dbReference>
<dbReference type="GO" id="GO:0071973">
    <property type="term" value="P:bacterial-type flagellum-dependent cell motility"/>
    <property type="evidence" value="ECO:0007669"/>
    <property type="project" value="InterPro"/>
</dbReference>
<dbReference type="GO" id="GO:0005198">
    <property type="term" value="F:structural molecule activity"/>
    <property type="evidence" value="ECO:0007669"/>
    <property type="project" value="InterPro"/>
</dbReference>
<dbReference type="RefSeq" id="WP_097017056.1">
    <property type="nucleotide sequence ID" value="NZ_OBDZ01000006.1"/>
</dbReference>
<dbReference type="PANTHER" id="PTHR42792:SF1">
    <property type="entry name" value="FLAGELLAR HOOK-ASSOCIATED PROTEIN 3"/>
    <property type="match status" value="1"/>
</dbReference>
<sequence>MRVTNGMMVSNLMNNLQNNMERLDEHNRQLSTGKKFDVPSDDPTGAVRSMSLNTTISNNEQYVKNSDEGLLWLQTTDEALSQASKVLERTRELVVYGANDTLSAIDRKGIKDEIVELKENLTEIANSNINGRYLFSGNKTLNEPYPTSDSDYKGDYGEISLEVSYGTELTINQNGSFFKDLLDELSNIADNLDNNPSKLSDENLENLDISTDKMLSIRAENGAKQKRLELTKDRLEKDYIKFKNLLSKNEDVDIAETIMNLKMSENVYRAALSSGSRIIQPSLVDFVK</sequence>
<accession>A0A285GEJ8</accession>
<reference evidence="3" key="1">
    <citation type="submission" date="2017-09" db="EMBL/GenBank/DDBJ databases">
        <authorList>
            <person name="Varghese N."/>
            <person name="Submissions S."/>
        </authorList>
    </citation>
    <scope>NUCLEOTIDE SEQUENCE [LARGE SCALE GENOMIC DNA]</scope>
    <source>
        <strain evidence="3">MSL47</strain>
    </source>
</reference>
<keyword evidence="3" id="KW-1185">Reference proteome</keyword>
<keyword evidence="2" id="KW-0969">Cilium</keyword>
<organism evidence="2 3">
    <name type="scientific">Orenia metallireducens</name>
    <dbReference type="NCBI Taxonomy" id="1413210"/>
    <lineage>
        <taxon>Bacteria</taxon>
        <taxon>Bacillati</taxon>
        <taxon>Bacillota</taxon>
        <taxon>Clostridia</taxon>
        <taxon>Halanaerobiales</taxon>
        <taxon>Halobacteroidaceae</taxon>
        <taxon>Orenia</taxon>
    </lineage>
</organism>
<dbReference type="GO" id="GO:0009424">
    <property type="term" value="C:bacterial-type flagellum hook"/>
    <property type="evidence" value="ECO:0007669"/>
    <property type="project" value="InterPro"/>
</dbReference>
<dbReference type="OrthoDB" id="9758307at2"/>
<dbReference type="SUPFAM" id="SSF64518">
    <property type="entry name" value="Phase 1 flagellin"/>
    <property type="match status" value="1"/>
</dbReference>
<evidence type="ECO:0000259" key="1">
    <source>
        <dbReference type="Pfam" id="PF00669"/>
    </source>
</evidence>
<dbReference type="PRINTS" id="PR00207">
    <property type="entry name" value="FLAGELLIN"/>
</dbReference>
<evidence type="ECO:0000313" key="3">
    <source>
        <dbReference type="Proteomes" id="UP000219573"/>
    </source>
</evidence>
<keyword evidence="2" id="KW-0966">Cell projection</keyword>
<gene>
    <name evidence="2" type="ORF">SAMN06265827_10622</name>
</gene>
<dbReference type="Pfam" id="PF00669">
    <property type="entry name" value="Flagellin_N"/>
    <property type="match status" value="1"/>
</dbReference>
<dbReference type="PANTHER" id="PTHR42792">
    <property type="entry name" value="FLAGELLIN"/>
    <property type="match status" value="1"/>
</dbReference>
<dbReference type="AlphaFoldDB" id="A0A285GEJ8"/>
<dbReference type="InterPro" id="IPR001492">
    <property type="entry name" value="Flagellin"/>
</dbReference>
<dbReference type="InterPro" id="IPR013384">
    <property type="entry name" value="Flagell_FlgL"/>
</dbReference>
<feature type="domain" description="Flagellin N-terminal" evidence="1">
    <location>
        <begin position="6"/>
        <end position="140"/>
    </location>
</feature>
<dbReference type="InterPro" id="IPR001029">
    <property type="entry name" value="Flagellin_N"/>
</dbReference>
<dbReference type="EMBL" id="OBDZ01000006">
    <property type="protein sequence ID" value="SNY20791.1"/>
    <property type="molecule type" value="Genomic_DNA"/>
</dbReference>
<keyword evidence="2" id="KW-0282">Flagellum</keyword>
<evidence type="ECO:0000313" key="2">
    <source>
        <dbReference type="EMBL" id="SNY20791.1"/>
    </source>
</evidence>
<name>A0A285GEJ8_9FIRM</name>
<proteinExistence type="predicted"/>
<protein>
    <submittedName>
        <fullName evidence="2">Flagellar hook-associated protein 3 FlgL</fullName>
    </submittedName>
</protein>
<dbReference type="NCBIfam" id="TIGR02550">
    <property type="entry name" value="flagell_flgL"/>
    <property type="match status" value="1"/>
</dbReference>